<name>A0ABV9XUG8_9PSEU</name>
<comment type="caution">
    <text evidence="2">The sequence shown here is derived from an EMBL/GenBank/DDBJ whole genome shotgun (WGS) entry which is preliminary data.</text>
</comment>
<dbReference type="EMBL" id="JBHSJB010000007">
    <property type="protein sequence ID" value="MFC5054005.1"/>
    <property type="molecule type" value="Genomic_DNA"/>
</dbReference>
<dbReference type="RefSeq" id="WP_344036880.1">
    <property type="nucleotide sequence ID" value="NZ_BAAAKE010000005.1"/>
</dbReference>
<dbReference type="InterPro" id="IPR050471">
    <property type="entry name" value="AB_hydrolase"/>
</dbReference>
<accession>A0ABV9XUG8</accession>
<evidence type="ECO:0000313" key="3">
    <source>
        <dbReference type="Proteomes" id="UP001595833"/>
    </source>
</evidence>
<gene>
    <name evidence="2" type="ORF">ACFPFM_09580</name>
</gene>
<reference evidence="3" key="1">
    <citation type="journal article" date="2019" name="Int. J. Syst. Evol. Microbiol.">
        <title>The Global Catalogue of Microorganisms (GCM) 10K type strain sequencing project: providing services to taxonomists for standard genome sequencing and annotation.</title>
        <authorList>
            <consortium name="The Broad Institute Genomics Platform"/>
            <consortium name="The Broad Institute Genome Sequencing Center for Infectious Disease"/>
            <person name="Wu L."/>
            <person name="Ma J."/>
        </authorList>
    </citation>
    <scope>NUCLEOTIDE SEQUENCE [LARGE SCALE GENOMIC DNA]</scope>
    <source>
        <strain evidence="3">KCTC 12848</strain>
    </source>
</reference>
<dbReference type="PANTHER" id="PTHR43433:SF5">
    <property type="entry name" value="AB HYDROLASE-1 DOMAIN-CONTAINING PROTEIN"/>
    <property type="match status" value="1"/>
</dbReference>
<dbReference type="Proteomes" id="UP001595833">
    <property type="component" value="Unassembled WGS sequence"/>
</dbReference>
<proteinExistence type="predicted"/>
<dbReference type="SUPFAM" id="SSF53474">
    <property type="entry name" value="alpha/beta-Hydrolases"/>
    <property type="match status" value="1"/>
</dbReference>
<dbReference type="Pfam" id="PF00561">
    <property type="entry name" value="Abhydrolase_1"/>
    <property type="match status" value="1"/>
</dbReference>
<dbReference type="InterPro" id="IPR000073">
    <property type="entry name" value="AB_hydrolase_1"/>
</dbReference>
<dbReference type="GO" id="GO:0016787">
    <property type="term" value="F:hydrolase activity"/>
    <property type="evidence" value="ECO:0007669"/>
    <property type="project" value="UniProtKB-KW"/>
</dbReference>
<keyword evidence="3" id="KW-1185">Reference proteome</keyword>
<organism evidence="2 3">
    <name type="scientific">Saccharothrix xinjiangensis</name>
    <dbReference type="NCBI Taxonomy" id="204798"/>
    <lineage>
        <taxon>Bacteria</taxon>
        <taxon>Bacillati</taxon>
        <taxon>Actinomycetota</taxon>
        <taxon>Actinomycetes</taxon>
        <taxon>Pseudonocardiales</taxon>
        <taxon>Pseudonocardiaceae</taxon>
        <taxon>Saccharothrix</taxon>
    </lineage>
</organism>
<sequence length="301" mass="31559">MPELRALDVGPSKIEIAYEDLGDPAAPPVLLIMGGGAQLIDWPDGFCRELVDRGLRVIRFDNRDAGRSTHLPDEPVPDFAAIRAGDTSSAPYTLSDMAADAVGLLDVLGIAGAHVVGASMGGMIAQVVAIEHPHRVRSLTSMMSTTGEPGVGEPDFSVFADLGAPPREREAFVEWQVRAKRAVASRGFGFDADAAAEQAARTHDRGYDVLGLQRQGTAVVATGDRTPGLRSLRVPALVVHGTADPVCDIGGGRATAAAVPGAELVVLEGMGHHLPRELWPVIAEHISGLVRRAEQAAPAEA</sequence>
<protein>
    <submittedName>
        <fullName evidence="2">Alpha/beta fold hydrolase</fullName>
    </submittedName>
</protein>
<dbReference type="Gene3D" id="3.40.50.1820">
    <property type="entry name" value="alpha/beta hydrolase"/>
    <property type="match status" value="1"/>
</dbReference>
<feature type="domain" description="AB hydrolase-1" evidence="1">
    <location>
        <begin position="27"/>
        <end position="273"/>
    </location>
</feature>
<dbReference type="InterPro" id="IPR029058">
    <property type="entry name" value="AB_hydrolase_fold"/>
</dbReference>
<evidence type="ECO:0000259" key="1">
    <source>
        <dbReference type="Pfam" id="PF00561"/>
    </source>
</evidence>
<keyword evidence="2" id="KW-0378">Hydrolase</keyword>
<dbReference type="PANTHER" id="PTHR43433">
    <property type="entry name" value="HYDROLASE, ALPHA/BETA FOLD FAMILY PROTEIN"/>
    <property type="match status" value="1"/>
</dbReference>
<evidence type="ECO:0000313" key="2">
    <source>
        <dbReference type="EMBL" id="MFC5054005.1"/>
    </source>
</evidence>